<dbReference type="EMBL" id="VKHP01000148">
    <property type="protein sequence ID" value="NEU99851.1"/>
    <property type="molecule type" value="Genomic_DNA"/>
</dbReference>
<feature type="region of interest" description="Disordered" evidence="1">
    <location>
        <begin position="1"/>
        <end position="63"/>
    </location>
</feature>
<evidence type="ECO:0000313" key="3">
    <source>
        <dbReference type="Proteomes" id="UP000468531"/>
    </source>
</evidence>
<accession>A0A6P1BQM6</accession>
<organism evidence="2 3">
    <name type="scientific">Bradyrhizobium uaiense</name>
    <dbReference type="NCBI Taxonomy" id="2594946"/>
    <lineage>
        <taxon>Bacteria</taxon>
        <taxon>Pseudomonadati</taxon>
        <taxon>Pseudomonadota</taxon>
        <taxon>Alphaproteobacteria</taxon>
        <taxon>Hyphomicrobiales</taxon>
        <taxon>Nitrobacteraceae</taxon>
        <taxon>Bradyrhizobium</taxon>
    </lineage>
</organism>
<reference evidence="2 3" key="1">
    <citation type="journal article" date="2020" name="Arch. Microbiol.">
        <title>Bradyrhizobium uaiense sp. nov., a new highly efficient cowpea symbiont.</title>
        <authorList>
            <person name="Cabral Michel D."/>
            <person name="Azarias Guimaraes A."/>
            <person name="Martins da Costa E."/>
            <person name="Soares de Carvalho T."/>
            <person name="Balsanelli E."/>
            <person name="Willems A."/>
            <person name="Maltempi de Souza E."/>
            <person name="de Souza Moreira F.M."/>
        </authorList>
    </citation>
    <scope>NUCLEOTIDE SEQUENCE [LARGE SCALE GENOMIC DNA]</scope>
    <source>
        <strain evidence="2 3">UFLA 03-164</strain>
    </source>
</reference>
<dbReference type="Proteomes" id="UP000468531">
    <property type="component" value="Unassembled WGS sequence"/>
</dbReference>
<evidence type="ECO:0000313" key="2">
    <source>
        <dbReference type="EMBL" id="NEU99851.1"/>
    </source>
</evidence>
<feature type="compositionally biased region" description="Basic residues" evidence="1">
    <location>
        <begin position="1"/>
        <end position="12"/>
    </location>
</feature>
<feature type="non-terminal residue" evidence="2">
    <location>
        <position position="1"/>
    </location>
</feature>
<keyword evidence="3" id="KW-1185">Reference proteome</keyword>
<name>A0A6P1BQM6_9BRAD</name>
<sequence>HARSTSRHRRSHPSAAVSAMPILPKANPRKTAAKTQSAKVVLASLSRPGGGQEHFRSTSVWSS</sequence>
<comment type="caution">
    <text evidence="2">The sequence shown here is derived from an EMBL/GenBank/DDBJ whole genome shotgun (WGS) entry which is preliminary data.</text>
</comment>
<proteinExistence type="predicted"/>
<evidence type="ECO:0000256" key="1">
    <source>
        <dbReference type="SAM" id="MobiDB-lite"/>
    </source>
</evidence>
<protein>
    <submittedName>
        <fullName evidence="2">Uncharacterized protein</fullName>
    </submittedName>
</protein>
<dbReference type="AlphaFoldDB" id="A0A6P1BQM6"/>
<gene>
    <name evidence="2" type="ORF">FNJ47_29550</name>
</gene>